<feature type="transmembrane region" description="Helical" evidence="7">
    <location>
        <begin position="9"/>
        <end position="30"/>
    </location>
</feature>
<name>A0A0C2N2D1_CLOBO</name>
<dbReference type="GO" id="GO:0055085">
    <property type="term" value="P:transmembrane transport"/>
    <property type="evidence" value="ECO:0007669"/>
    <property type="project" value="InterPro"/>
</dbReference>
<evidence type="ECO:0000256" key="6">
    <source>
        <dbReference type="ARBA" id="ARBA00023136"/>
    </source>
</evidence>
<feature type="domain" description="ABC transmembrane type-1" evidence="8">
    <location>
        <begin position="95"/>
        <end position="324"/>
    </location>
</feature>
<accession>A0A0C2N2D1</accession>
<keyword evidence="5 7" id="KW-1133">Transmembrane helix</keyword>
<feature type="transmembrane region" description="Helical" evidence="7">
    <location>
        <begin position="134"/>
        <end position="157"/>
    </location>
</feature>
<evidence type="ECO:0000256" key="2">
    <source>
        <dbReference type="ARBA" id="ARBA00022448"/>
    </source>
</evidence>
<evidence type="ECO:0000256" key="5">
    <source>
        <dbReference type="ARBA" id="ARBA00022989"/>
    </source>
</evidence>
<dbReference type="PANTHER" id="PTHR43163">
    <property type="entry name" value="DIPEPTIDE TRANSPORT SYSTEM PERMEASE PROTEIN DPPB-RELATED"/>
    <property type="match status" value="1"/>
</dbReference>
<keyword evidence="6 7" id="KW-0472">Membrane</keyword>
<dbReference type="RefSeq" id="WP_012451385.1">
    <property type="nucleotide sequence ID" value="NZ_CP010520.1"/>
</dbReference>
<evidence type="ECO:0000256" key="3">
    <source>
        <dbReference type="ARBA" id="ARBA00022475"/>
    </source>
</evidence>
<dbReference type="Proteomes" id="UP000472355">
    <property type="component" value="Unassembled WGS sequence"/>
</dbReference>
<evidence type="ECO:0000313" key="14">
    <source>
        <dbReference type="Proteomes" id="UP000476820"/>
    </source>
</evidence>
<proteinExistence type="inferred from homology"/>
<organism evidence="9 12">
    <name type="scientific">Clostridium botulinum</name>
    <dbReference type="NCBI Taxonomy" id="1491"/>
    <lineage>
        <taxon>Bacteria</taxon>
        <taxon>Bacillati</taxon>
        <taxon>Bacillota</taxon>
        <taxon>Clostridia</taxon>
        <taxon>Eubacteriales</taxon>
        <taxon>Clostridiaceae</taxon>
        <taxon>Clostridium</taxon>
    </lineage>
</organism>
<keyword evidence="2 7" id="KW-0813">Transport</keyword>
<evidence type="ECO:0000313" key="9">
    <source>
        <dbReference type="EMBL" id="NFA42632.1"/>
    </source>
</evidence>
<evidence type="ECO:0000259" key="8">
    <source>
        <dbReference type="PROSITE" id="PS50928"/>
    </source>
</evidence>
<dbReference type="Pfam" id="PF00528">
    <property type="entry name" value="BPD_transp_1"/>
    <property type="match status" value="1"/>
</dbReference>
<protein>
    <submittedName>
        <fullName evidence="9">ABC transporter permease</fullName>
    </submittedName>
</protein>
<dbReference type="GO" id="GO:0005886">
    <property type="term" value="C:plasma membrane"/>
    <property type="evidence" value="ECO:0007669"/>
    <property type="project" value="UniProtKB-SubCell"/>
</dbReference>
<evidence type="ECO:0000256" key="4">
    <source>
        <dbReference type="ARBA" id="ARBA00022692"/>
    </source>
</evidence>
<dbReference type="OrthoDB" id="9773221at2"/>
<comment type="subcellular location">
    <subcellularLocation>
        <location evidence="1 7">Cell membrane</location>
        <topology evidence="1 7">Multi-pass membrane protein</topology>
    </subcellularLocation>
</comment>
<dbReference type="InterPro" id="IPR035906">
    <property type="entry name" value="MetI-like_sf"/>
</dbReference>
<evidence type="ECO:0000313" key="10">
    <source>
        <dbReference type="EMBL" id="NFF88052.1"/>
    </source>
</evidence>
<evidence type="ECO:0000313" key="12">
    <source>
        <dbReference type="Proteomes" id="UP000472355"/>
    </source>
</evidence>
<evidence type="ECO:0000313" key="13">
    <source>
        <dbReference type="Proteomes" id="UP000473681"/>
    </source>
</evidence>
<dbReference type="EMBL" id="SWOV01000020">
    <property type="protein sequence ID" value="NFF88052.1"/>
    <property type="molecule type" value="Genomic_DNA"/>
</dbReference>
<reference evidence="9 12" key="1">
    <citation type="submission" date="2019-02" db="EMBL/GenBank/DDBJ databases">
        <title>Genome sequencing of Clostridium botulinum clinical isolates.</title>
        <authorList>
            <person name="Brunt J."/>
            <person name="Van Vliet A.H.M."/>
            <person name="Stringer S.C."/>
            <person name="Grant K.A."/>
            <person name="Carter A.C."/>
            <person name="Peck M.W."/>
        </authorList>
    </citation>
    <scope>NUCLEOTIDE SEQUENCE [LARGE SCALE GENOMIC DNA]</scope>
    <source>
        <strain evidence="9 12">H113700579</strain>
    </source>
</reference>
<gene>
    <name evidence="9" type="ORF">EXM65_08610</name>
    <name evidence="10" type="ORF">FC774_09255</name>
    <name evidence="11" type="ORF">FDB51_10820</name>
</gene>
<comment type="caution">
    <text evidence="9">The sequence shown here is derived from an EMBL/GenBank/DDBJ whole genome shotgun (WGS) entry which is preliminary data.</text>
</comment>
<comment type="similarity">
    <text evidence="7">Belongs to the binding-protein-dependent transport system permease family.</text>
</comment>
<evidence type="ECO:0000256" key="1">
    <source>
        <dbReference type="ARBA" id="ARBA00004651"/>
    </source>
</evidence>
<dbReference type="SUPFAM" id="SSF161098">
    <property type="entry name" value="MetI-like"/>
    <property type="match status" value="1"/>
</dbReference>
<feature type="transmembrane region" description="Helical" evidence="7">
    <location>
        <begin position="101"/>
        <end position="122"/>
    </location>
</feature>
<evidence type="ECO:0000256" key="7">
    <source>
        <dbReference type="RuleBase" id="RU363032"/>
    </source>
</evidence>
<evidence type="ECO:0000313" key="11">
    <source>
        <dbReference type="EMBL" id="NFN35605.1"/>
    </source>
</evidence>
<feature type="transmembrane region" description="Helical" evidence="7">
    <location>
        <begin position="305"/>
        <end position="327"/>
    </location>
</feature>
<dbReference type="AlphaFoldDB" id="A0A0C2N2D1"/>
<dbReference type="Proteomes" id="UP000476820">
    <property type="component" value="Unassembled WGS sequence"/>
</dbReference>
<dbReference type="EMBL" id="SWVK01000014">
    <property type="protein sequence ID" value="NFN35605.1"/>
    <property type="molecule type" value="Genomic_DNA"/>
</dbReference>
<reference evidence="13 14" key="2">
    <citation type="submission" date="2019-04" db="EMBL/GenBank/DDBJ databases">
        <title>Genome sequencing of Clostridium botulinum Groups I-IV and Clostridium butyricum.</title>
        <authorList>
            <person name="Brunt J."/>
            <person name="Van Vliet A.H.M."/>
            <person name="Stringer S.C."/>
            <person name="Carter A.T."/>
            <person name="Peck M.W."/>
        </authorList>
    </citation>
    <scope>NUCLEOTIDE SEQUENCE [LARGE SCALE GENOMIC DNA]</scope>
    <source>
        <strain evidence="10 14">1605</strain>
        <strain evidence="11 13">CB-K-33E</strain>
    </source>
</reference>
<dbReference type="Pfam" id="PF19300">
    <property type="entry name" value="BPD_transp_1_N"/>
    <property type="match status" value="1"/>
</dbReference>
<sequence>MVKYIIKRILLLIPVLFGVSILVFLVMHVFSSDPTSIILGQHASQEQISALREQLGLNDPLYIQYFDFMKGLIQGNFGSSLITKTSVSKEIFSRFPATIELAIVAIIIASIIGVTLGVISAVKQNSLIDYLCMGGSLLGVSMPIFWLGLILIVIFSVNLHILPVSGRATIGMEPIKITGLYLLDSLISGNMTAFWDSLKHMALPVIALASYSTAIIARMTRSTMLEVLGQDYVRTARSKGLIENIVIIRHGLRNALIPISTVIGLQLGSLLGGAVLTETVFSWPGIGSYTIDAILKADYPVVQGAVIIMAIIFVLVNLFVDLLYAYIDPRIKYS</sequence>
<dbReference type="EMBL" id="SGKU01000020">
    <property type="protein sequence ID" value="NFA42632.1"/>
    <property type="molecule type" value="Genomic_DNA"/>
</dbReference>
<dbReference type="InterPro" id="IPR000515">
    <property type="entry name" value="MetI-like"/>
</dbReference>
<dbReference type="CDD" id="cd06261">
    <property type="entry name" value="TM_PBP2"/>
    <property type="match status" value="1"/>
</dbReference>
<feature type="transmembrane region" description="Helical" evidence="7">
    <location>
        <begin position="255"/>
        <end position="276"/>
    </location>
</feature>
<keyword evidence="4 7" id="KW-0812">Transmembrane</keyword>
<dbReference type="InterPro" id="IPR045621">
    <property type="entry name" value="BPD_transp_1_N"/>
</dbReference>
<keyword evidence="3" id="KW-1003">Cell membrane</keyword>
<dbReference type="Proteomes" id="UP000473681">
    <property type="component" value="Unassembled WGS sequence"/>
</dbReference>
<dbReference type="Gene3D" id="1.10.3720.10">
    <property type="entry name" value="MetI-like"/>
    <property type="match status" value="1"/>
</dbReference>
<dbReference type="PROSITE" id="PS50928">
    <property type="entry name" value="ABC_TM1"/>
    <property type="match status" value="1"/>
</dbReference>
<dbReference type="PANTHER" id="PTHR43163:SF6">
    <property type="entry name" value="DIPEPTIDE TRANSPORT SYSTEM PERMEASE PROTEIN DPPB-RELATED"/>
    <property type="match status" value="1"/>
</dbReference>
<feature type="transmembrane region" description="Helical" evidence="7">
    <location>
        <begin position="201"/>
        <end position="220"/>
    </location>
</feature>